<dbReference type="PRINTS" id="PR00455">
    <property type="entry name" value="HTHTETR"/>
</dbReference>
<evidence type="ECO:0000313" key="7">
    <source>
        <dbReference type="Proteomes" id="UP000722989"/>
    </source>
</evidence>
<dbReference type="InterPro" id="IPR036271">
    <property type="entry name" value="Tet_transcr_reg_TetR-rel_C_sf"/>
</dbReference>
<feature type="DNA-binding region" description="H-T-H motif" evidence="4">
    <location>
        <begin position="29"/>
        <end position="48"/>
    </location>
</feature>
<name>A0ABX0XZN5_9ACTN</name>
<dbReference type="InterPro" id="IPR001647">
    <property type="entry name" value="HTH_TetR"/>
</dbReference>
<evidence type="ECO:0000313" key="6">
    <source>
        <dbReference type="EMBL" id="NJC70704.1"/>
    </source>
</evidence>
<dbReference type="PROSITE" id="PS50977">
    <property type="entry name" value="HTH_TETR_2"/>
    <property type="match status" value="1"/>
</dbReference>
<evidence type="ECO:0000256" key="2">
    <source>
        <dbReference type="ARBA" id="ARBA00023125"/>
    </source>
</evidence>
<proteinExistence type="predicted"/>
<evidence type="ECO:0000256" key="4">
    <source>
        <dbReference type="PROSITE-ProRule" id="PRU00335"/>
    </source>
</evidence>
<evidence type="ECO:0000256" key="1">
    <source>
        <dbReference type="ARBA" id="ARBA00023015"/>
    </source>
</evidence>
<accession>A0ABX0XZN5</accession>
<keyword evidence="1" id="KW-0805">Transcription regulation</keyword>
<dbReference type="InterPro" id="IPR009057">
    <property type="entry name" value="Homeodomain-like_sf"/>
</dbReference>
<dbReference type="Gene3D" id="1.10.10.60">
    <property type="entry name" value="Homeodomain-like"/>
    <property type="match status" value="1"/>
</dbReference>
<dbReference type="PANTHER" id="PTHR47506">
    <property type="entry name" value="TRANSCRIPTIONAL REGULATORY PROTEIN"/>
    <property type="match status" value="1"/>
</dbReference>
<dbReference type="Proteomes" id="UP000722989">
    <property type="component" value="Unassembled WGS sequence"/>
</dbReference>
<evidence type="ECO:0000259" key="5">
    <source>
        <dbReference type="PROSITE" id="PS50977"/>
    </source>
</evidence>
<dbReference type="PANTHER" id="PTHR47506:SF1">
    <property type="entry name" value="HTH-TYPE TRANSCRIPTIONAL REGULATOR YJDC"/>
    <property type="match status" value="1"/>
</dbReference>
<keyword evidence="7" id="KW-1185">Reference proteome</keyword>
<dbReference type="Pfam" id="PF16925">
    <property type="entry name" value="TetR_C_13"/>
    <property type="match status" value="1"/>
</dbReference>
<reference evidence="6 7" key="1">
    <citation type="submission" date="2020-03" db="EMBL/GenBank/DDBJ databases">
        <title>WGS of the type strain of Planosporangium spp.</title>
        <authorList>
            <person name="Thawai C."/>
        </authorList>
    </citation>
    <scope>NUCLEOTIDE SEQUENCE [LARGE SCALE GENOMIC DNA]</scope>
    <source>
        <strain evidence="6 7">TBRC 5610</strain>
    </source>
</reference>
<dbReference type="Pfam" id="PF00440">
    <property type="entry name" value="TetR_N"/>
    <property type="match status" value="1"/>
</dbReference>
<gene>
    <name evidence="6" type="ORF">HC031_13410</name>
</gene>
<dbReference type="EMBL" id="JAATVY010000007">
    <property type="protein sequence ID" value="NJC70704.1"/>
    <property type="molecule type" value="Genomic_DNA"/>
</dbReference>
<evidence type="ECO:0000256" key="3">
    <source>
        <dbReference type="ARBA" id="ARBA00023163"/>
    </source>
</evidence>
<sequence>MGRSKEFEPQEALRAALDLFWERGYEATSMSDLVERLGIGRASIYGTFGSKQELFLQALDRYVSETDARVIERLSRPGRALSAVRELVEWYVEETERDDGRGCLVVNAAVELLPANEAVARRVEASWRTLEVALATALSRARVEGDLRPDADPLSLARFLVVVLQGLRVVGKGADRHRGRDAARQALAVLVGQYN</sequence>
<feature type="domain" description="HTH tetR-type" evidence="5">
    <location>
        <begin position="6"/>
        <end position="66"/>
    </location>
</feature>
<dbReference type="Gene3D" id="1.10.357.10">
    <property type="entry name" value="Tetracycline Repressor, domain 2"/>
    <property type="match status" value="1"/>
</dbReference>
<protein>
    <submittedName>
        <fullName evidence="6">TetR/AcrR family transcriptional regulator</fullName>
    </submittedName>
</protein>
<dbReference type="RefSeq" id="WP_167925597.1">
    <property type="nucleotide sequence ID" value="NZ_JAATVY010000007.1"/>
</dbReference>
<dbReference type="SUPFAM" id="SSF48498">
    <property type="entry name" value="Tetracyclin repressor-like, C-terminal domain"/>
    <property type="match status" value="1"/>
</dbReference>
<comment type="caution">
    <text evidence="6">The sequence shown here is derived from an EMBL/GenBank/DDBJ whole genome shotgun (WGS) entry which is preliminary data.</text>
</comment>
<dbReference type="SUPFAM" id="SSF46689">
    <property type="entry name" value="Homeodomain-like"/>
    <property type="match status" value="1"/>
</dbReference>
<keyword evidence="2 4" id="KW-0238">DNA-binding</keyword>
<keyword evidence="3" id="KW-0804">Transcription</keyword>
<dbReference type="InterPro" id="IPR011075">
    <property type="entry name" value="TetR_C"/>
</dbReference>
<organism evidence="6 7">
    <name type="scientific">Planosporangium thailandense</name>
    <dbReference type="NCBI Taxonomy" id="765197"/>
    <lineage>
        <taxon>Bacteria</taxon>
        <taxon>Bacillati</taxon>
        <taxon>Actinomycetota</taxon>
        <taxon>Actinomycetes</taxon>
        <taxon>Micromonosporales</taxon>
        <taxon>Micromonosporaceae</taxon>
        <taxon>Planosporangium</taxon>
    </lineage>
</organism>